<feature type="region of interest" description="Disordered" evidence="2">
    <location>
        <begin position="326"/>
        <end position="385"/>
    </location>
</feature>
<organism evidence="5 6">
    <name type="scientific">Lingula anatina</name>
    <name type="common">Brachiopod</name>
    <name type="synonym">Lingula unguis</name>
    <dbReference type="NCBI Taxonomy" id="7574"/>
    <lineage>
        <taxon>Eukaryota</taxon>
        <taxon>Metazoa</taxon>
        <taxon>Spiralia</taxon>
        <taxon>Lophotrochozoa</taxon>
        <taxon>Brachiopoda</taxon>
        <taxon>Linguliformea</taxon>
        <taxon>Lingulata</taxon>
        <taxon>Lingulida</taxon>
        <taxon>Linguloidea</taxon>
        <taxon>Lingulidae</taxon>
        <taxon>Lingula</taxon>
    </lineage>
</organism>
<dbReference type="PROSITE" id="PS50222">
    <property type="entry name" value="EF_HAND_2"/>
    <property type="match status" value="3"/>
</dbReference>
<dbReference type="InterPro" id="IPR018247">
    <property type="entry name" value="EF_Hand_1_Ca_BS"/>
</dbReference>
<dbReference type="InterPro" id="IPR001849">
    <property type="entry name" value="PH_domain"/>
</dbReference>
<dbReference type="GO" id="GO:0005509">
    <property type="term" value="F:calcium ion binding"/>
    <property type="evidence" value="ECO:0007669"/>
    <property type="project" value="InterPro"/>
</dbReference>
<keyword evidence="1" id="KW-0106">Calcium</keyword>
<sequence>MPGEQLVCVWQAAFAQETDKGTKTLQHNSLKKTTAQLAHLQSVNYSDHKFNETFTDDAVTFDKYKTYVSKALAEKGFAPNVVFNDIERACWTMCREAYSSALPDKDLFHLWQVVNRLAQEGSYPPVVAPEERNWLSDKVASMLDKHWKTKDVTFKNQGATFQELVDKLNEVYFQESTSAAVHACIDKLHMLLVEAVLKTGWLYKRTRKQANWTNWNKRWFVLKPGCLEYYEQVASGEKGVNKKGEIMITKNTKLENTSNYRGVVHKLSGCFKISNLPMIECELGGTNFCKAERRAWLVSLEEVIDACKTKVTPVQKLLRELRQKRDEASEIHGLKEEKPNQAFKPPSPNPYPRPSPPKTKPKQIIPTEDALNNRGSSSEEEGEVYDNNNDKIKAVFVKIDRSGNGCIDRGEFSSFIHELGLNMPEKEVNMVFNTIDKDLDGRIEFAEFEDYFLRYIIDESGNGACVAALRAAFLEADRDGTGTLNFKQFAEYHWEKRRSIRVSKLFNAFNKMDKKEKGVITFTDFRDMHLREESELELPNLAEKMEKIDEEGESSVFERQLRKEYHDTDADQLAKYVRNRWDKFATFRRLGASGEPVMTGGHGMVADIVPGKYNLMDIACFSDLPPLIPKHTTVKGVRWASSTTPGKSGKVIFPNDFSGVIATDIATNEHLRYYGCSIADAQQEKISLLYRHGIQDFTYENKYLEDYVTSKNGGAGIEKHDFSHLDCPLDEDSGIFVLAKFVGDDELHVTGFKVPVRHTVYIPGGCIHSNDYLKGTWRTMLSDETDIDHVHLVQPSSDDMRGDFEHFKFHFA</sequence>
<evidence type="ECO:0000313" key="5">
    <source>
        <dbReference type="Proteomes" id="UP000085678"/>
    </source>
</evidence>
<feature type="domain" description="EF-hand" evidence="4">
    <location>
        <begin position="423"/>
        <end position="458"/>
    </location>
</feature>
<protein>
    <submittedName>
        <fullName evidence="6">Uncharacterized protein LOC106155567</fullName>
    </submittedName>
</protein>
<evidence type="ECO:0000256" key="1">
    <source>
        <dbReference type="ARBA" id="ARBA00022837"/>
    </source>
</evidence>
<evidence type="ECO:0000313" key="6">
    <source>
        <dbReference type="RefSeq" id="XP_013385903.1"/>
    </source>
</evidence>
<feature type="domain" description="PH" evidence="3">
    <location>
        <begin position="195"/>
        <end position="305"/>
    </location>
</feature>
<feature type="domain" description="EF-hand" evidence="4">
    <location>
        <begin position="387"/>
        <end position="422"/>
    </location>
</feature>
<dbReference type="Pfam" id="PF13499">
    <property type="entry name" value="EF-hand_7"/>
    <property type="match status" value="1"/>
</dbReference>
<dbReference type="InterPro" id="IPR011992">
    <property type="entry name" value="EF-hand-dom_pair"/>
</dbReference>
<dbReference type="CDD" id="cd00051">
    <property type="entry name" value="EFh"/>
    <property type="match status" value="1"/>
</dbReference>
<dbReference type="InterPro" id="IPR002048">
    <property type="entry name" value="EF_hand_dom"/>
</dbReference>
<feature type="compositionally biased region" description="Basic and acidic residues" evidence="2">
    <location>
        <begin position="326"/>
        <end position="339"/>
    </location>
</feature>
<name>A0A1S3HII2_LINAN</name>
<dbReference type="RefSeq" id="XP_013385903.1">
    <property type="nucleotide sequence ID" value="XM_013530449.1"/>
</dbReference>
<evidence type="ECO:0000259" key="3">
    <source>
        <dbReference type="PROSITE" id="PS50003"/>
    </source>
</evidence>
<dbReference type="GO" id="GO:0005737">
    <property type="term" value="C:cytoplasm"/>
    <property type="evidence" value="ECO:0007669"/>
    <property type="project" value="TreeGrafter"/>
</dbReference>
<dbReference type="Pfam" id="PF00169">
    <property type="entry name" value="PH"/>
    <property type="match status" value="1"/>
</dbReference>
<dbReference type="KEGG" id="lak:106155567"/>
<gene>
    <name evidence="6" type="primary">LOC106155567</name>
</gene>
<evidence type="ECO:0000256" key="2">
    <source>
        <dbReference type="SAM" id="MobiDB-lite"/>
    </source>
</evidence>
<dbReference type="GeneID" id="106155567"/>
<dbReference type="GO" id="GO:0005634">
    <property type="term" value="C:nucleus"/>
    <property type="evidence" value="ECO:0007669"/>
    <property type="project" value="TreeGrafter"/>
</dbReference>
<dbReference type="SUPFAM" id="SSF47473">
    <property type="entry name" value="EF-hand"/>
    <property type="match status" value="1"/>
</dbReference>
<feature type="compositionally biased region" description="Pro residues" evidence="2">
    <location>
        <begin position="345"/>
        <end position="358"/>
    </location>
</feature>
<dbReference type="Gene3D" id="2.30.29.30">
    <property type="entry name" value="Pleckstrin-homology domain (PH domain)/Phosphotyrosine-binding domain (PTB)"/>
    <property type="match status" value="1"/>
</dbReference>
<accession>A0A1S3HII2</accession>
<evidence type="ECO:0000259" key="4">
    <source>
        <dbReference type="PROSITE" id="PS50222"/>
    </source>
</evidence>
<dbReference type="PROSITE" id="PS50003">
    <property type="entry name" value="PH_DOMAIN"/>
    <property type="match status" value="1"/>
</dbReference>
<dbReference type="PANTHER" id="PTHR14383:SF5">
    <property type="entry name" value="RUN DOMAIN-CONTAINING PROTEIN"/>
    <property type="match status" value="1"/>
</dbReference>
<dbReference type="Proteomes" id="UP000085678">
    <property type="component" value="Unplaced"/>
</dbReference>
<dbReference type="PROSITE" id="PS00018">
    <property type="entry name" value="EF_HAND_1"/>
    <property type="match status" value="1"/>
</dbReference>
<dbReference type="Gene3D" id="1.10.238.10">
    <property type="entry name" value="EF-hand"/>
    <property type="match status" value="2"/>
</dbReference>
<feature type="domain" description="EF-hand" evidence="4">
    <location>
        <begin position="500"/>
        <end position="535"/>
    </location>
</feature>
<dbReference type="InterPro" id="IPR011993">
    <property type="entry name" value="PH-like_dom_sf"/>
</dbReference>
<dbReference type="OMA" id="ECHIATE"/>
<reference evidence="6" key="1">
    <citation type="submission" date="2025-08" db="UniProtKB">
        <authorList>
            <consortium name="RefSeq"/>
        </authorList>
    </citation>
    <scope>IDENTIFICATION</scope>
    <source>
        <tissue evidence="6">Gonads</tissue>
    </source>
</reference>
<dbReference type="SUPFAM" id="SSF50729">
    <property type="entry name" value="PH domain-like"/>
    <property type="match status" value="1"/>
</dbReference>
<dbReference type="PANTHER" id="PTHR14383">
    <property type="entry name" value="SWAP-70 RECOMBINASE"/>
    <property type="match status" value="1"/>
</dbReference>
<dbReference type="AlphaFoldDB" id="A0A1S3HII2"/>
<dbReference type="InParanoid" id="A0A1S3HII2"/>
<proteinExistence type="predicted"/>
<dbReference type="STRING" id="7574.A0A1S3HII2"/>
<dbReference type="SMART" id="SM00233">
    <property type="entry name" value="PH"/>
    <property type="match status" value="1"/>
</dbReference>
<dbReference type="OrthoDB" id="6056579at2759"/>
<keyword evidence="5" id="KW-1185">Reference proteome</keyword>
<dbReference type="SMART" id="SM00054">
    <property type="entry name" value="EFh"/>
    <property type="match status" value="4"/>
</dbReference>